<dbReference type="EMBL" id="GGEC01001548">
    <property type="protein sequence ID" value="MBW82031.1"/>
    <property type="molecule type" value="Transcribed_RNA"/>
</dbReference>
<name>A0A2P2ILG0_RHIMU</name>
<sequence>MQAVGNLLILNFFLSSCLSQITSASSCGKVPAPNSTVSSPLDSLILCKSQKLYFRTSQGLFPIYSIDYTRKTLTIAHPSCSSSRHYASPLLLSAGFPAPPLLNSLLLFNCSRSNNYPISAIRQNCTYLNACAASDKPGAQEELKGFSDQCLLVNNLEKLDKGFHPTDLNCSHYRWVYKHSLKHDDYRGYKLGTIISFDMIPGHVPNLCNECQKPNGNCGMGLRCMCHPRECKDKIISVAASVKPSGNVLYSVLPAIIALALFINF</sequence>
<organism evidence="2">
    <name type="scientific">Rhizophora mucronata</name>
    <name type="common">Asiatic mangrove</name>
    <dbReference type="NCBI Taxonomy" id="61149"/>
    <lineage>
        <taxon>Eukaryota</taxon>
        <taxon>Viridiplantae</taxon>
        <taxon>Streptophyta</taxon>
        <taxon>Embryophyta</taxon>
        <taxon>Tracheophyta</taxon>
        <taxon>Spermatophyta</taxon>
        <taxon>Magnoliopsida</taxon>
        <taxon>eudicotyledons</taxon>
        <taxon>Gunneridae</taxon>
        <taxon>Pentapetalae</taxon>
        <taxon>rosids</taxon>
        <taxon>fabids</taxon>
        <taxon>Malpighiales</taxon>
        <taxon>Rhizophoraceae</taxon>
        <taxon>Rhizophora</taxon>
    </lineage>
</organism>
<evidence type="ECO:0008006" key="3">
    <source>
        <dbReference type="Google" id="ProtNLM"/>
    </source>
</evidence>
<dbReference type="PANTHER" id="PTHR33355:SF11">
    <property type="entry name" value="WALL-ASSOCIATED RECEPTOR KINASE GALACTURONAN-BINDING DOMAIN-CONTAINING PROTEIN"/>
    <property type="match status" value="1"/>
</dbReference>
<feature type="chain" id="PRO_5015133334" description="Wall-associated receptor kinase C-terminal domain-containing protein" evidence="1">
    <location>
        <begin position="20"/>
        <end position="265"/>
    </location>
</feature>
<reference evidence="2" key="1">
    <citation type="submission" date="2018-02" db="EMBL/GenBank/DDBJ databases">
        <title>Rhizophora mucronata_Transcriptome.</title>
        <authorList>
            <person name="Meera S.P."/>
            <person name="Sreeshan A."/>
            <person name="Augustine A."/>
        </authorList>
    </citation>
    <scope>NUCLEOTIDE SEQUENCE</scope>
    <source>
        <tissue evidence="2">Leaf</tissue>
    </source>
</reference>
<keyword evidence="1" id="KW-0732">Signal</keyword>
<accession>A0A2P2ILG0</accession>
<proteinExistence type="predicted"/>
<feature type="signal peptide" evidence="1">
    <location>
        <begin position="1"/>
        <end position="19"/>
    </location>
</feature>
<dbReference type="PANTHER" id="PTHR33355">
    <property type="entry name" value="WALL-ASSOCIATED RECEPTOR KINASE CARBOXY-TERMINAL PROTEIN-RELATED"/>
    <property type="match status" value="1"/>
</dbReference>
<protein>
    <recommendedName>
        <fullName evidence="3">Wall-associated receptor kinase C-terminal domain-containing protein</fullName>
    </recommendedName>
</protein>
<evidence type="ECO:0000313" key="2">
    <source>
        <dbReference type="EMBL" id="MBW82031.1"/>
    </source>
</evidence>
<dbReference type="AlphaFoldDB" id="A0A2P2ILG0"/>
<evidence type="ECO:0000256" key="1">
    <source>
        <dbReference type="SAM" id="SignalP"/>
    </source>
</evidence>